<feature type="coiled-coil region" evidence="2">
    <location>
        <begin position="131"/>
        <end position="194"/>
    </location>
</feature>
<keyword evidence="3" id="KW-0472">Membrane</keyword>
<dbReference type="GO" id="GO:0015562">
    <property type="term" value="F:efflux transmembrane transporter activity"/>
    <property type="evidence" value="ECO:0007669"/>
    <property type="project" value="TreeGrafter"/>
</dbReference>
<dbReference type="GO" id="GO:1990281">
    <property type="term" value="C:efflux pump complex"/>
    <property type="evidence" value="ECO:0007669"/>
    <property type="project" value="TreeGrafter"/>
</dbReference>
<dbReference type="OrthoDB" id="9813967at2"/>
<keyword evidence="3" id="KW-0812">Transmembrane</keyword>
<dbReference type="Gene3D" id="2.40.50.100">
    <property type="match status" value="1"/>
</dbReference>
<dbReference type="STRING" id="398580.Dshi_0251"/>
<evidence type="ECO:0000256" key="2">
    <source>
        <dbReference type="SAM" id="Coils"/>
    </source>
</evidence>
<name>A8LLJ0_DINSH</name>
<dbReference type="AlphaFoldDB" id="A8LLJ0"/>
<dbReference type="HOGENOM" id="CLU_018816_1_0_5"/>
<dbReference type="Proteomes" id="UP000006833">
    <property type="component" value="Chromosome"/>
</dbReference>
<evidence type="ECO:0000256" key="1">
    <source>
        <dbReference type="ARBA" id="ARBA00009477"/>
    </source>
</evidence>
<dbReference type="Gene3D" id="2.40.420.20">
    <property type="match status" value="1"/>
</dbReference>
<evidence type="ECO:0000256" key="3">
    <source>
        <dbReference type="SAM" id="Phobius"/>
    </source>
</evidence>
<feature type="transmembrane region" description="Helical" evidence="3">
    <location>
        <begin position="21"/>
        <end position="47"/>
    </location>
</feature>
<reference evidence="6" key="1">
    <citation type="journal article" date="2010" name="ISME J.">
        <title>The complete genome sequence of the algal symbiont Dinoroseobacter shibae: a hitchhiker's guide to life in the sea.</title>
        <authorList>
            <person name="Wagner-Dobler I."/>
            <person name="Ballhausen B."/>
            <person name="Berger M."/>
            <person name="Brinkhoff T."/>
            <person name="Buchholz I."/>
            <person name="Bunk B."/>
            <person name="Cypionka H."/>
            <person name="Daniel R."/>
            <person name="Drepper T."/>
            <person name="Gerdts G."/>
            <person name="Hahnke S."/>
            <person name="Han C."/>
            <person name="Jahn D."/>
            <person name="Kalhoefer D."/>
            <person name="Kiss H."/>
            <person name="Klenk H.P."/>
            <person name="Kyrpides N."/>
            <person name="Liebl W."/>
            <person name="Liesegang H."/>
            <person name="Meincke L."/>
            <person name="Pati A."/>
            <person name="Petersen J."/>
            <person name="Piekarski T."/>
            <person name="Pommerenke C."/>
            <person name="Pradella S."/>
            <person name="Pukall R."/>
            <person name="Rabus R."/>
            <person name="Stackebrandt E."/>
            <person name="Thole S."/>
            <person name="Thompson L."/>
            <person name="Tielen P."/>
            <person name="Tomasch J."/>
            <person name="von Jan M."/>
            <person name="Wanphrut N."/>
            <person name="Wichels A."/>
            <person name="Zech H."/>
            <person name="Simon M."/>
        </authorList>
    </citation>
    <scope>NUCLEOTIDE SEQUENCE [LARGE SCALE GENOMIC DNA]</scope>
    <source>
        <strain evidence="6">DSM 16493 / NCIMB 14021 / DFL 12</strain>
    </source>
</reference>
<dbReference type="RefSeq" id="WP_012176933.1">
    <property type="nucleotide sequence ID" value="NC_009952.1"/>
</dbReference>
<organism evidence="5 6">
    <name type="scientific">Dinoroseobacter shibae (strain DSM 16493 / NCIMB 14021 / DFL 12)</name>
    <dbReference type="NCBI Taxonomy" id="398580"/>
    <lineage>
        <taxon>Bacteria</taxon>
        <taxon>Pseudomonadati</taxon>
        <taxon>Pseudomonadota</taxon>
        <taxon>Alphaproteobacteria</taxon>
        <taxon>Rhodobacterales</taxon>
        <taxon>Roseobacteraceae</taxon>
        <taxon>Dinoroseobacter</taxon>
    </lineage>
</organism>
<dbReference type="eggNOG" id="COG0845">
    <property type="taxonomic scope" value="Bacteria"/>
</dbReference>
<dbReference type="SUPFAM" id="SSF111369">
    <property type="entry name" value="HlyD-like secretion proteins"/>
    <property type="match status" value="1"/>
</dbReference>
<evidence type="ECO:0000313" key="6">
    <source>
        <dbReference type="Proteomes" id="UP000006833"/>
    </source>
</evidence>
<dbReference type="EMBL" id="CP000830">
    <property type="protein sequence ID" value="ABV92000.1"/>
    <property type="molecule type" value="Genomic_DNA"/>
</dbReference>
<keyword evidence="2" id="KW-0175">Coiled coil</keyword>
<dbReference type="InterPro" id="IPR006143">
    <property type="entry name" value="RND_pump_MFP"/>
</dbReference>
<gene>
    <name evidence="5" type="ordered locus">Dshi_0251</name>
</gene>
<dbReference type="Gene3D" id="1.10.287.470">
    <property type="entry name" value="Helix hairpin bin"/>
    <property type="match status" value="1"/>
</dbReference>
<dbReference type="Gene3D" id="2.40.30.170">
    <property type="match status" value="1"/>
</dbReference>
<comment type="similarity">
    <text evidence="1">Belongs to the membrane fusion protein (MFP) (TC 8.A.1) family.</text>
</comment>
<proteinExistence type="inferred from homology"/>
<keyword evidence="3" id="KW-1133">Transmembrane helix</keyword>
<dbReference type="KEGG" id="dsh:Dshi_0251"/>
<dbReference type="PANTHER" id="PTHR30469">
    <property type="entry name" value="MULTIDRUG RESISTANCE PROTEIN MDTA"/>
    <property type="match status" value="1"/>
</dbReference>
<evidence type="ECO:0000259" key="4">
    <source>
        <dbReference type="Pfam" id="PF25917"/>
    </source>
</evidence>
<dbReference type="Pfam" id="PF25917">
    <property type="entry name" value="BSH_RND"/>
    <property type="match status" value="1"/>
</dbReference>
<accession>A8LLJ0</accession>
<sequence length="383" mass="40023">MPKDPASPLSPSRTRRGLRRLGILTGTGLTLALAAGLVMGGSGLIAARAQQDGPARPETVLPVQTAPLVIEDSYAVTARFTGQVEPARSADLGFEAGGTLAEVLVDEGDRVAAGDVLARLDIRAQQADRAAQVAARDAARARRDLAELTSARQERLAASDFASAQRADEARFRLAEAEAQIAQADAAILALDVALSKSQITAPFDGTIAARLRDEGARLGGGTPVLRIEETEAPQLRVGLPDALAQTLGPDATFPVTLPGGTATATLDRLRPDLDPVTRTRAAVFTLDRPAPSGTLATLEMTREVPGRGAWVPLSALSEGIQGLWTLYLLDDGDILRRESVEVLHATGTRAFVTGTFPQAARYVPAGAHRIAPGQRVAPTPAG</sequence>
<evidence type="ECO:0000313" key="5">
    <source>
        <dbReference type="EMBL" id="ABV92000.1"/>
    </source>
</evidence>
<dbReference type="InterPro" id="IPR058625">
    <property type="entry name" value="MdtA-like_BSH"/>
</dbReference>
<protein>
    <submittedName>
        <fullName evidence="5">Efflux transporter</fullName>
    </submittedName>
</protein>
<keyword evidence="6" id="KW-1185">Reference proteome</keyword>
<dbReference type="NCBIfam" id="TIGR01730">
    <property type="entry name" value="RND_mfp"/>
    <property type="match status" value="1"/>
</dbReference>
<dbReference type="PANTHER" id="PTHR30469:SF11">
    <property type="entry name" value="BLL4320 PROTEIN"/>
    <property type="match status" value="1"/>
</dbReference>
<feature type="domain" description="Multidrug resistance protein MdtA-like barrel-sandwich hybrid" evidence="4">
    <location>
        <begin position="90"/>
        <end position="218"/>
    </location>
</feature>